<dbReference type="SUPFAM" id="SSF52540">
    <property type="entry name" value="P-loop containing nucleoside triphosphate hydrolases"/>
    <property type="match status" value="1"/>
</dbReference>
<dbReference type="Gene3D" id="3.40.50.300">
    <property type="entry name" value="P-loop containing nucleotide triphosphate hydrolases"/>
    <property type="match status" value="1"/>
</dbReference>
<gene>
    <name evidence="2" type="ORF">BN873_1100002</name>
</gene>
<dbReference type="EMBL" id="CBTJ020000014">
    <property type="protein sequence ID" value="CDI01145.1"/>
    <property type="molecule type" value="Genomic_DNA"/>
</dbReference>
<reference evidence="2" key="1">
    <citation type="submission" date="2013-07" db="EMBL/GenBank/DDBJ databases">
        <authorList>
            <person name="McIlroy S."/>
        </authorList>
    </citation>
    <scope>NUCLEOTIDE SEQUENCE [LARGE SCALE GENOMIC DNA]</scope>
    <source>
        <strain evidence="2">Run_A_D11</strain>
    </source>
</reference>
<organism evidence="2 3">
    <name type="scientific">Candidatus Competibacter denitrificans Run_A_D11</name>
    <dbReference type="NCBI Taxonomy" id="1400863"/>
    <lineage>
        <taxon>Bacteria</taxon>
        <taxon>Pseudomonadati</taxon>
        <taxon>Pseudomonadota</taxon>
        <taxon>Gammaproteobacteria</taxon>
        <taxon>Candidatus Competibacteraceae</taxon>
        <taxon>Candidatus Competibacter</taxon>
    </lineage>
</organism>
<dbReference type="PANTHER" id="PTHR35894">
    <property type="entry name" value="GENERAL SECRETION PATHWAY PROTEIN A-RELATED"/>
    <property type="match status" value="1"/>
</dbReference>
<sequence length="238" mass="26614">MKRPKIANVKNIRAMLDAYDMVESAERGDERIVLLHGATGTGKSTALAHLLNETNGIYVEASPAWTLSSMYRDIVAAIGIEPKGRNADLERCITDEMSKKGRPLLIDEIDYLFLPGASTALRMLEVVHSLHDKAGMPVVMVGMDKIEGKIRSREQLSRRVHQWVQFNDLDREDVRIVANALCAIPINDDWLDALIEKTSGRMSYIAQNIKKARNRAQVKGWSEINLAVWGGSIFQVSQ</sequence>
<evidence type="ECO:0000259" key="1">
    <source>
        <dbReference type="Pfam" id="PF13401"/>
    </source>
</evidence>
<evidence type="ECO:0000313" key="3">
    <source>
        <dbReference type="Proteomes" id="UP000035760"/>
    </source>
</evidence>
<feature type="domain" description="ORC1/DEAH AAA+ ATPase" evidence="1">
    <location>
        <begin position="29"/>
        <end position="148"/>
    </location>
</feature>
<dbReference type="CDD" id="cd00009">
    <property type="entry name" value="AAA"/>
    <property type="match status" value="1"/>
</dbReference>
<dbReference type="InterPro" id="IPR052026">
    <property type="entry name" value="ExeA_AAA_ATPase_DNA-bind"/>
</dbReference>
<dbReference type="InterPro" id="IPR027417">
    <property type="entry name" value="P-loop_NTPase"/>
</dbReference>
<evidence type="ECO:0000313" key="2">
    <source>
        <dbReference type="EMBL" id="CDI01145.1"/>
    </source>
</evidence>
<dbReference type="STRING" id="1400863.BN873_1100002"/>
<dbReference type="GO" id="GO:0016887">
    <property type="term" value="F:ATP hydrolysis activity"/>
    <property type="evidence" value="ECO:0007669"/>
    <property type="project" value="InterPro"/>
</dbReference>
<reference evidence="2" key="2">
    <citation type="submission" date="2014-03" db="EMBL/GenBank/DDBJ databases">
        <title>Candidatus Competibacter-lineage genomes retrieved from metagenomes reveal functional metabolic diversity.</title>
        <authorList>
            <person name="McIlroy S.J."/>
            <person name="Albertsen M."/>
            <person name="Andresen E.K."/>
            <person name="Saunders A.M."/>
            <person name="Kristiansen R."/>
            <person name="Stokholm-Bjerregaard M."/>
            <person name="Nielsen K.L."/>
            <person name="Nielsen P.H."/>
        </authorList>
    </citation>
    <scope>NUCLEOTIDE SEQUENCE</scope>
    <source>
        <strain evidence="2">Run_A_D11</strain>
    </source>
</reference>
<protein>
    <submittedName>
        <fullName evidence="2">Prophage MuSo1, DNA transposition protein</fullName>
    </submittedName>
</protein>
<dbReference type="Pfam" id="PF13401">
    <property type="entry name" value="AAA_22"/>
    <property type="match status" value="1"/>
</dbReference>
<keyword evidence="3" id="KW-1185">Reference proteome</keyword>
<dbReference type="Proteomes" id="UP000035760">
    <property type="component" value="Unassembled WGS sequence"/>
</dbReference>
<dbReference type="PANTHER" id="PTHR35894:SF5">
    <property type="entry name" value="MU-LIKE PROPHAGE FLUMU DNA TRANSPOSITION PROTEIN B"/>
    <property type="match status" value="1"/>
</dbReference>
<dbReference type="InterPro" id="IPR049945">
    <property type="entry name" value="AAA_22"/>
</dbReference>
<proteinExistence type="predicted"/>
<dbReference type="AlphaFoldDB" id="W6M5V9"/>
<comment type="caution">
    <text evidence="2">The sequence shown here is derived from an EMBL/GenBank/DDBJ whole genome shotgun (WGS) entry which is preliminary data.</text>
</comment>
<name>W6M5V9_9GAMM</name>
<dbReference type="RefSeq" id="WP_048670268.1">
    <property type="nucleotide sequence ID" value="NZ_CBTJ020000014.1"/>
</dbReference>
<accession>W6M5V9</accession>